<comment type="caution">
    <text evidence="4">The sequence shown here is derived from an EMBL/GenBank/DDBJ whole genome shotgun (WGS) entry which is preliminary data.</text>
</comment>
<dbReference type="PANTHER" id="PTHR10039:SF17">
    <property type="entry name" value="FUNGAL STAND N-TERMINAL GOODBYE DOMAIN-CONTAINING PROTEIN-RELATED"/>
    <property type="match status" value="1"/>
</dbReference>
<organism evidence="4 5">
    <name type="scientific">Orbilia javanica</name>
    <dbReference type="NCBI Taxonomy" id="47235"/>
    <lineage>
        <taxon>Eukaryota</taxon>
        <taxon>Fungi</taxon>
        <taxon>Dikarya</taxon>
        <taxon>Ascomycota</taxon>
        <taxon>Pezizomycotina</taxon>
        <taxon>Orbiliomycetes</taxon>
        <taxon>Orbiliales</taxon>
        <taxon>Orbiliaceae</taxon>
        <taxon>Orbilia</taxon>
    </lineage>
</organism>
<dbReference type="Gene3D" id="3.40.50.300">
    <property type="entry name" value="P-loop containing nucleotide triphosphate hydrolases"/>
    <property type="match status" value="1"/>
</dbReference>
<reference evidence="4 5" key="1">
    <citation type="submission" date="2019-10" db="EMBL/GenBank/DDBJ databases">
        <authorList>
            <person name="Palmer J.M."/>
        </authorList>
    </citation>
    <scope>NUCLEOTIDE SEQUENCE [LARGE SCALE GENOMIC DNA]</scope>
    <source>
        <strain evidence="4 5">TWF718</strain>
    </source>
</reference>
<name>A0AAN8MP29_9PEZI</name>
<feature type="domain" description="Fungal STAND N-terminal Goodbye" evidence="2">
    <location>
        <begin position="24"/>
        <end position="146"/>
    </location>
</feature>
<evidence type="ECO:0000256" key="1">
    <source>
        <dbReference type="ARBA" id="ARBA00022737"/>
    </source>
</evidence>
<dbReference type="PANTHER" id="PTHR10039">
    <property type="entry name" value="AMELOGENIN"/>
    <property type="match status" value="1"/>
</dbReference>
<dbReference type="InterPro" id="IPR031350">
    <property type="entry name" value="Goodbye_dom"/>
</dbReference>
<evidence type="ECO:0000313" key="4">
    <source>
        <dbReference type="EMBL" id="KAK6345274.1"/>
    </source>
</evidence>
<dbReference type="Pfam" id="PF24883">
    <property type="entry name" value="NPHP3_N"/>
    <property type="match status" value="1"/>
</dbReference>
<gene>
    <name evidence="4" type="ORF">TWF718_007199</name>
</gene>
<dbReference type="Pfam" id="PF17109">
    <property type="entry name" value="Goodbye"/>
    <property type="match status" value="1"/>
</dbReference>
<protein>
    <recommendedName>
        <fullName evidence="6">Fungal STAND N-terminal Goodbye domain-containing protein</fullName>
    </recommendedName>
</protein>
<dbReference type="EMBL" id="JAVHNR010000004">
    <property type="protein sequence ID" value="KAK6345274.1"/>
    <property type="molecule type" value="Genomic_DNA"/>
</dbReference>
<evidence type="ECO:0008006" key="6">
    <source>
        <dbReference type="Google" id="ProtNLM"/>
    </source>
</evidence>
<dbReference type="InterPro" id="IPR027417">
    <property type="entry name" value="P-loop_NTPase"/>
</dbReference>
<proteinExistence type="predicted"/>
<dbReference type="SUPFAM" id="SSF52540">
    <property type="entry name" value="P-loop containing nucleoside triphosphate hydrolases"/>
    <property type="match status" value="1"/>
</dbReference>
<feature type="domain" description="Nephrocystin 3-like N-terminal" evidence="3">
    <location>
        <begin position="299"/>
        <end position="467"/>
    </location>
</feature>
<dbReference type="InterPro" id="IPR056884">
    <property type="entry name" value="NPHP3-like_N"/>
</dbReference>
<accession>A0AAN8MP29</accession>
<keyword evidence="5" id="KW-1185">Reference proteome</keyword>
<dbReference type="AlphaFoldDB" id="A0AAN8MP29"/>
<dbReference type="Proteomes" id="UP001313282">
    <property type="component" value="Unassembled WGS sequence"/>
</dbReference>
<sequence>MNPVSPSTQAHPNPAQEARFLKIWDAALEKYKIESGGKDLGAIQQLPDPKNLEAFRQNIESSQEGFDRYREINRSLWGPISNSLAVVEMLGGVVAQGATVAFQASPAIMAAVEILIKATKGVSQSYDYIQELFNEIGSILSRLQIHTRKDLPVELRELYIEILACVLEVIGVSTKYIKEGRMKRFIKRLLKPDDSRASDLRSELQALVGRESTLVGALNLEATGSVLERSVLTGKILNKIDSKIDDVADSVEQISKRVEGSRSQDSKTTATEALEKIKEKLDPQLDLEDDLNALKCLGGTGDWVLTEPLIQRWIDGNIPLLRLSGGPGAGKSHISSFLVRHLLEIQKKNRKVSVGYFFFKENDPSRNCFAIALRTIAYQLALSDPTYRRFIGNKCQDIGDIKKLANLWRHLFRVFLRSRFRSRTFIILDGVDEAQRSQLKAFLGLLWEICAEENQIKGQINFLMVGRWDIDWYVEEIFESPVPCVDVLPEKNSEDIKKFISDALKNNRNLKKTSPELQKEILDTLTIGAEGMFLWADFMLKEISAKTREGLVRQSLQKLPKGLPDTYERMFRSFSEALADEPDQIEDLNEILLWVGFANQPLNIAELEVILELRYAEGGRILDLYDELTKKYASLFTISHPTWPSGLESPHAGLSLMQKRTSIVRLRHASLRDFLKLGRSNEMAIGVDIENLHLHFFKTCAKFMADPENMPKEDNQFRLIESTLPFSPSRLGDLVVEKFYQRRPKTVFAYYALQNWFPHLKRVPIGTTSIEKKAEVIGHLHQIFTRRHILAARLQNYMYNESVNIRSNPIYIILSGVRIKERSQEITPGLFLMKCGMVEIVLSWVRDQHSVKICVPEVSSWAIDISGNQSSSLIEPMVKEMYFLALGGGSDLAAKDIDSDKLILLLSNYLRKFSRGPGKIDTDDHLAMPNCNVPFISIDPKLLLEHVPLEKDAVWYLSAANIYFNACVRWIEMGREDLETEFEMLSAYFCLKDAHEHCVEAAKLAKGPEQYALRVQIYYLRYRCARLFFALTDSPLQLHLAKISFGLAVEEIRRVIAPLEDFEVIDNTPWSLGFVDVVLYLSEYNGFIEKFGIQYGWAEDSKNSSAIDLYEGLRRRCNCDFGFVQAHIRSSFEQSARGSKLDSILSRRLISLPMALLPGLIIR</sequence>
<keyword evidence="1" id="KW-0677">Repeat</keyword>
<evidence type="ECO:0000313" key="5">
    <source>
        <dbReference type="Proteomes" id="UP001313282"/>
    </source>
</evidence>
<evidence type="ECO:0000259" key="3">
    <source>
        <dbReference type="Pfam" id="PF24883"/>
    </source>
</evidence>
<evidence type="ECO:0000259" key="2">
    <source>
        <dbReference type="Pfam" id="PF17109"/>
    </source>
</evidence>